<dbReference type="PROSITE" id="PS50297">
    <property type="entry name" value="ANK_REP_REGION"/>
    <property type="match status" value="3"/>
</dbReference>
<feature type="repeat" description="ANK" evidence="1">
    <location>
        <begin position="81"/>
        <end position="113"/>
    </location>
</feature>
<sequence length="288" mass="31489">MVRQHQFCFDTVSNSPMHQAAFNGDLKSLHELLRTPDNHKIINLKNHLGCTPLRLAATTGSRPCVELLVAHGADVNLTDIKGQTPLFVAVKNNHPSCVQALVSYGANPNGSPNCLSSPLFIAAMQGLHECLQVLVQAGADVNCSLLAGPYIPATNTPLHISFTYRHRQCFRALLVAGADPDCGLTRKHLEGRPSLLDAAIQWGDIYFIKLLVEFGGTRTKNNRQLNRKIGGESATEKELEVQAYLSVPLSLLSLCRLSVRNSLGAKRLSSASELPLPTYLKKYLQFLV</sequence>
<dbReference type="PANTHER" id="PTHR46224:SF64">
    <property type="entry name" value="IQ MOTIF AND ANKYRIN REPEAT DOMAIN-CONTAINING PROTEIN 1"/>
    <property type="match status" value="1"/>
</dbReference>
<feature type="repeat" description="ANK" evidence="1">
    <location>
        <begin position="117"/>
        <end position="142"/>
    </location>
</feature>
<dbReference type="InterPro" id="IPR036036">
    <property type="entry name" value="SOCS_box-like_dom_sf"/>
</dbReference>
<dbReference type="Gene3D" id="1.10.750.20">
    <property type="entry name" value="SOCS box"/>
    <property type="match status" value="1"/>
</dbReference>
<dbReference type="AlphaFoldDB" id="A0A8B7XUC8"/>
<dbReference type="Gene3D" id="1.25.40.20">
    <property type="entry name" value="Ankyrin repeat-containing domain"/>
    <property type="match status" value="1"/>
</dbReference>
<evidence type="ECO:0000313" key="3">
    <source>
        <dbReference type="Proteomes" id="UP000694845"/>
    </source>
</evidence>
<dbReference type="GeneID" id="110975565"/>
<dbReference type="SUPFAM" id="SSF158235">
    <property type="entry name" value="SOCS box-like"/>
    <property type="match status" value="1"/>
</dbReference>
<dbReference type="SUPFAM" id="SSF48403">
    <property type="entry name" value="Ankyrin repeat"/>
    <property type="match status" value="1"/>
</dbReference>
<evidence type="ECO:0000256" key="1">
    <source>
        <dbReference type="PROSITE-ProRule" id="PRU00023"/>
    </source>
</evidence>
<accession>A0A8B7XUC8</accession>
<organism evidence="3 4">
    <name type="scientific">Acanthaster planci</name>
    <name type="common">Crown-of-thorns starfish</name>
    <dbReference type="NCBI Taxonomy" id="133434"/>
    <lineage>
        <taxon>Eukaryota</taxon>
        <taxon>Metazoa</taxon>
        <taxon>Echinodermata</taxon>
        <taxon>Eleutherozoa</taxon>
        <taxon>Asterozoa</taxon>
        <taxon>Asteroidea</taxon>
        <taxon>Valvatacea</taxon>
        <taxon>Valvatida</taxon>
        <taxon>Acanthasteridae</taxon>
        <taxon>Acanthaster</taxon>
    </lineage>
</organism>
<keyword evidence="1" id="KW-0040">ANK repeat</keyword>
<dbReference type="InterPro" id="IPR001496">
    <property type="entry name" value="SOCS_box"/>
</dbReference>
<dbReference type="SMART" id="SM00969">
    <property type="entry name" value="SOCS_box"/>
    <property type="match status" value="1"/>
</dbReference>
<dbReference type="OrthoDB" id="5406014at2759"/>
<dbReference type="SMART" id="SM00248">
    <property type="entry name" value="ANK"/>
    <property type="match status" value="6"/>
</dbReference>
<evidence type="ECO:0000313" key="5">
    <source>
        <dbReference type="RefSeq" id="XP_022083850.1"/>
    </source>
</evidence>
<dbReference type="PANTHER" id="PTHR46224">
    <property type="entry name" value="ANKYRIN REPEAT FAMILY PROTEIN"/>
    <property type="match status" value="1"/>
</dbReference>
<feature type="repeat" description="ANK" evidence="1">
    <location>
        <begin position="48"/>
        <end position="80"/>
    </location>
</feature>
<feature type="domain" description="SOCS box" evidence="2">
    <location>
        <begin position="248"/>
        <end position="288"/>
    </location>
</feature>
<dbReference type="GO" id="GO:0035556">
    <property type="term" value="P:intracellular signal transduction"/>
    <property type="evidence" value="ECO:0007669"/>
    <property type="project" value="InterPro"/>
</dbReference>
<dbReference type="KEGG" id="aplc:110975565"/>
<dbReference type="OMA" id="HISAAYH"/>
<proteinExistence type="predicted"/>
<dbReference type="PROSITE" id="PS50225">
    <property type="entry name" value="SOCS"/>
    <property type="match status" value="1"/>
</dbReference>
<dbReference type="Proteomes" id="UP000694845">
    <property type="component" value="Unplaced"/>
</dbReference>
<protein>
    <submittedName>
        <fullName evidence="4 5">Ankyrin repeat and SOCS box protein 1-like</fullName>
    </submittedName>
</protein>
<dbReference type="Pfam" id="PF12796">
    <property type="entry name" value="Ank_2"/>
    <property type="match status" value="2"/>
</dbReference>
<dbReference type="FunFam" id="1.10.750.20:FF:000001">
    <property type="entry name" value="Ankyrin repeat and SOCS box containing 1"/>
    <property type="match status" value="1"/>
</dbReference>
<keyword evidence="3" id="KW-1185">Reference proteome</keyword>
<evidence type="ECO:0000259" key="2">
    <source>
        <dbReference type="PROSITE" id="PS50225"/>
    </source>
</evidence>
<dbReference type="InterPro" id="IPR036770">
    <property type="entry name" value="Ankyrin_rpt-contain_sf"/>
</dbReference>
<dbReference type="InterPro" id="IPR051616">
    <property type="entry name" value="Cul2-RING_E3_ligase_SR"/>
</dbReference>
<gene>
    <name evidence="4 5" type="primary">LOC110975565</name>
</gene>
<dbReference type="InterPro" id="IPR002110">
    <property type="entry name" value="Ankyrin_rpt"/>
</dbReference>
<dbReference type="Pfam" id="PF07525">
    <property type="entry name" value="SOCS_box"/>
    <property type="match status" value="1"/>
</dbReference>
<name>A0A8B7XUC8_ACAPL</name>
<dbReference type="RefSeq" id="XP_022083842.1">
    <property type="nucleotide sequence ID" value="XM_022228150.1"/>
</dbReference>
<reference evidence="4 5" key="1">
    <citation type="submission" date="2025-04" db="UniProtKB">
        <authorList>
            <consortium name="RefSeq"/>
        </authorList>
    </citation>
    <scope>IDENTIFICATION</scope>
</reference>
<dbReference type="RefSeq" id="XP_022083850.1">
    <property type="nucleotide sequence ID" value="XM_022228158.1"/>
</dbReference>
<evidence type="ECO:0000313" key="4">
    <source>
        <dbReference type="RefSeq" id="XP_022083842.1"/>
    </source>
</evidence>
<dbReference type="PROSITE" id="PS50088">
    <property type="entry name" value="ANK_REPEAT"/>
    <property type="match status" value="3"/>
</dbReference>